<gene>
    <name evidence="2" type="ORF">HaLaN_18431</name>
</gene>
<comment type="caution">
    <text evidence="2">The sequence shown here is derived from an EMBL/GenBank/DDBJ whole genome shotgun (WGS) entry which is preliminary data.</text>
</comment>
<feature type="compositionally biased region" description="Polar residues" evidence="1">
    <location>
        <begin position="55"/>
        <end position="68"/>
    </location>
</feature>
<accession>A0A699ZYQ1</accession>
<protein>
    <submittedName>
        <fullName evidence="2">Uncharacterized protein</fullName>
    </submittedName>
</protein>
<proteinExistence type="predicted"/>
<dbReference type="AlphaFoldDB" id="A0A699ZYQ1"/>
<keyword evidence="3" id="KW-1185">Reference proteome</keyword>
<dbReference type="InterPro" id="IPR023391">
    <property type="entry name" value="Prot_translocase_SecE_dom_sf"/>
</dbReference>
<dbReference type="Gene3D" id="1.20.5.820">
    <property type="entry name" value="Preprotein translocase SecE subunit"/>
    <property type="match status" value="1"/>
</dbReference>
<evidence type="ECO:0000313" key="3">
    <source>
        <dbReference type="Proteomes" id="UP000485058"/>
    </source>
</evidence>
<sequence>PLYRGRPYCDRWPPMDLGEFVVKPVKDFAKNSARLVKRCTKPDRKAYQPDHCGRMSSTMGRHTTNPCTQPAEADGKGMAHAPDPELSCPSLAGHYPLQQVLGCSMLAYSKYAIACSAVAVHSFHTQQERRWMW</sequence>
<dbReference type="EMBL" id="BLLF01001775">
    <property type="protein sequence ID" value="GFH21182.1"/>
    <property type="molecule type" value="Genomic_DNA"/>
</dbReference>
<name>A0A699ZYQ1_HAELA</name>
<organism evidence="2 3">
    <name type="scientific">Haematococcus lacustris</name>
    <name type="common">Green alga</name>
    <name type="synonym">Haematococcus pluvialis</name>
    <dbReference type="NCBI Taxonomy" id="44745"/>
    <lineage>
        <taxon>Eukaryota</taxon>
        <taxon>Viridiplantae</taxon>
        <taxon>Chlorophyta</taxon>
        <taxon>core chlorophytes</taxon>
        <taxon>Chlorophyceae</taxon>
        <taxon>CS clade</taxon>
        <taxon>Chlamydomonadales</taxon>
        <taxon>Haematococcaceae</taxon>
        <taxon>Haematococcus</taxon>
    </lineage>
</organism>
<dbReference type="Proteomes" id="UP000485058">
    <property type="component" value="Unassembled WGS sequence"/>
</dbReference>
<evidence type="ECO:0000313" key="2">
    <source>
        <dbReference type="EMBL" id="GFH21182.1"/>
    </source>
</evidence>
<feature type="compositionally biased region" description="Basic and acidic residues" evidence="1">
    <location>
        <begin position="44"/>
        <end position="53"/>
    </location>
</feature>
<feature type="region of interest" description="Disordered" evidence="1">
    <location>
        <begin position="44"/>
        <end position="82"/>
    </location>
</feature>
<evidence type="ECO:0000256" key="1">
    <source>
        <dbReference type="SAM" id="MobiDB-lite"/>
    </source>
</evidence>
<reference evidence="2 3" key="1">
    <citation type="submission" date="2020-02" db="EMBL/GenBank/DDBJ databases">
        <title>Draft genome sequence of Haematococcus lacustris strain NIES-144.</title>
        <authorList>
            <person name="Morimoto D."/>
            <person name="Nakagawa S."/>
            <person name="Yoshida T."/>
            <person name="Sawayama S."/>
        </authorList>
    </citation>
    <scope>NUCLEOTIDE SEQUENCE [LARGE SCALE GENOMIC DNA]</scope>
    <source>
        <strain evidence="2 3">NIES-144</strain>
    </source>
</reference>
<feature type="non-terminal residue" evidence="2">
    <location>
        <position position="1"/>
    </location>
</feature>